<sequence length="57" mass="6017">MTTALVPRWPTSTRARPAGAGPSARRPLLGRGAGNAVGYKYSHDHPDGVCRATISTR</sequence>
<comment type="caution">
    <text evidence="2">The sequence shown here is derived from an EMBL/GenBank/DDBJ whole genome shotgun (WGS) entry which is preliminary data.</text>
</comment>
<name>X7ZD60_MYCXE</name>
<accession>X7ZD60</accession>
<evidence type="ECO:0000256" key="1">
    <source>
        <dbReference type="SAM" id="MobiDB-lite"/>
    </source>
</evidence>
<feature type="region of interest" description="Disordered" evidence="1">
    <location>
        <begin position="1"/>
        <end position="31"/>
    </location>
</feature>
<protein>
    <submittedName>
        <fullName evidence="2">ATP/GTP-binding domain protein</fullName>
    </submittedName>
</protein>
<gene>
    <name evidence="2" type="ORF">I553_3642</name>
</gene>
<dbReference type="EMBL" id="JAOB01000079">
    <property type="protein sequence ID" value="EUA16668.1"/>
    <property type="molecule type" value="Genomic_DNA"/>
</dbReference>
<feature type="compositionally biased region" description="Low complexity" evidence="1">
    <location>
        <begin position="14"/>
        <end position="27"/>
    </location>
</feature>
<evidence type="ECO:0000313" key="2">
    <source>
        <dbReference type="EMBL" id="EUA16668.1"/>
    </source>
</evidence>
<organism evidence="2">
    <name type="scientific">Mycobacterium xenopi 4042</name>
    <dbReference type="NCBI Taxonomy" id="1299334"/>
    <lineage>
        <taxon>Bacteria</taxon>
        <taxon>Bacillati</taxon>
        <taxon>Actinomycetota</taxon>
        <taxon>Actinomycetes</taxon>
        <taxon>Mycobacteriales</taxon>
        <taxon>Mycobacteriaceae</taxon>
        <taxon>Mycobacterium</taxon>
    </lineage>
</organism>
<dbReference type="AlphaFoldDB" id="X7ZD60"/>
<reference evidence="2" key="1">
    <citation type="submission" date="2014-01" db="EMBL/GenBank/DDBJ databases">
        <authorList>
            <person name="Brown-Elliot B."/>
            <person name="Wallace R."/>
            <person name="Lenaerts A."/>
            <person name="Ordway D."/>
            <person name="DeGroote M.A."/>
            <person name="Parker T."/>
            <person name="Sizemore C."/>
            <person name="Tallon L.J."/>
            <person name="Sadzewicz L.K."/>
            <person name="Sengamalay N."/>
            <person name="Fraser C.M."/>
            <person name="Hine E."/>
            <person name="Shefchek K.A."/>
            <person name="Das S.P."/>
            <person name="Tettelin H."/>
        </authorList>
    </citation>
    <scope>NUCLEOTIDE SEQUENCE [LARGE SCALE GENOMIC DNA]</scope>
    <source>
        <strain evidence="2">4042</strain>
    </source>
</reference>
<proteinExistence type="predicted"/>